<dbReference type="Pfam" id="PF13579">
    <property type="entry name" value="Glyco_trans_4_4"/>
    <property type="match status" value="1"/>
</dbReference>
<dbReference type="PANTHER" id="PTHR12526">
    <property type="entry name" value="GLYCOSYLTRANSFERASE"/>
    <property type="match status" value="1"/>
</dbReference>
<feature type="region of interest" description="Disordered" evidence="1">
    <location>
        <begin position="76"/>
        <end position="105"/>
    </location>
</feature>
<evidence type="ECO:0000256" key="1">
    <source>
        <dbReference type="SAM" id="MobiDB-lite"/>
    </source>
</evidence>
<dbReference type="AlphaFoldDB" id="A0A5C6C982"/>
<dbReference type="Gene3D" id="3.40.50.2000">
    <property type="entry name" value="Glycogen Phosphorylase B"/>
    <property type="match status" value="2"/>
</dbReference>
<accession>A0A5C6C982</accession>
<dbReference type="InterPro" id="IPR001296">
    <property type="entry name" value="Glyco_trans_1"/>
</dbReference>
<evidence type="ECO:0000259" key="3">
    <source>
        <dbReference type="Pfam" id="PF13579"/>
    </source>
</evidence>
<gene>
    <name evidence="4" type="ORF">Poly21_21800</name>
</gene>
<evidence type="ECO:0000313" key="5">
    <source>
        <dbReference type="Proteomes" id="UP000319908"/>
    </source>
</evidence>
<keyword evidence="4" id="KW-0808">Transferase</keyword>
<dbReference type="Pfam" id="PF00534">
    <property type="entry name" value="Glycos_transf_1"/>
    <property type="match status" value="1"/>
</dbReference>
<evidence type="ECO:0000259" key="2">
    <source>
        <dbReference type="Pfam" id="PF00534"/>
    </source>
</evidence>
<reference evidence="4 5" key="1">
    <citation type="journal article" date="2020" name="Antonie Van Leeuwenhoek">
        <title>Rhodopirellula heiligendammensis sp. nov., Rhodopirellula pilleata sp. nov., and Rhodopirellula solitaria sp. nov. isolated from natural or artificial marine surfaces in Northern Germany and California, USA, and emended description of the genus Rhodopirellula.</title>
        <authorList>
            <person name="Kallscheuer N."/>
            <person name="Wiegand S."/>
            <person name="Jogler M."/>
            <person name="Boedeker C."/>
            <person name="Peeters S.H."/>
            <person name="Rast P."/>
            <person name="Heuer A."/>
            <person name="Jetten M.S.M."/>
            <person name="Rohde M."/>
            <person name="Jogler C."/>
        </authorList>
    </citation>
    <scope>NUCLEOTIDE SEQUENCE [LARGE SCALE GENOMIC DNA]</scope>
    <source>
        <strain evidence="4 5">Poly21</strain>
    </source>
</reference>
<dbReference type="RefSeq" id="WP_146406693.1">
    <property type="nucleotide sequence ID" value="NZ_SJPU01000001.1"/>
</dbReference>
<feature type="domain" description="Glycosyltransferase subfamily 4-like N-terminal" evidence="3">
    <location>
        <begin position="22"/>
        <end position="245"/>
    </location>
</feature>
<sequence length="447" mass="48649">MSKKTVLMIAPLFPPNAAAGAHRTDRFVRYLRDFGWEVIVITKTVPLAAETQFSVPGEMRIPGLEHLEIIRIDDDRQGHTPGAAPRLAAESQLPSDSQPRSVPRESKVVAMGKSLLRPIWQFIEQTPDLERGWSRKAAGAAIERCRQGGVDVVYSTGPPHSVHLAVRHVAQKMGLPFVADFRDPWARNSWIRKRNPIGRRLTPWLERMVVRSATKVIANNAGSLASFVAAYPALAKSGRFVTITNGFDPEIEVAGHVVARRDATPITAVHAGSLYVQRDPRPLIEAIAQLAKSGTNIEFHHIGSYDAAFDPVKIAGEVGCEASVRWLGELSHGETLSRLSRADLLVVIQPNAPFQIPGKVFEMLLFDQPIVAVCDSAPTEEVIRQAGGTTAASNDIDGIAQALQSAVAMRGSAELTTQRQAARLRYNGRELTKLLASVLDESIKAGG</sequence>
<dbReference type="OrthoDB" id="9794575at2"/>
<keyword evidence="5" id="KW-1185">Reference proteome</keyword>
<dbReference type="InterPro" id="IPR028098">
    <property type="entry name" value="Glyco_trans_4-like_N"/>
</dbReference>
<dbReference type="EMBL" id="SJPU01000001">
    <property type="protein sequence ID" value="TWU20001.1"/>
    <property type="molecule type" value="Genomic_DNA"/>
</dbReference>
<name>A0A5C6C982_9BACT</name>
<organism evidence="4 5">
    <name type="scientific">Allorhodopirellula heiligendammensis</name>
    <dbReference type="NCBI Taxonomy" id="2714739"/>
    <lineage>
        <taxon>Bacteria</taxon>
        <taxon>Pseudomonadati</taxon>
        <taxon>Planctomycetota</taxon>
        <taxon>Planctomycetia</taxon>
        <taxon>Pirellulales</taxon>
        <taxon>Pirellulaceae</taxon>
        <taxon>Allorhodopirellula</taxon>
    </lineage>
</organism>
<evidence type="ECO:0000313" key="4">
    <source>
        <dbReference type="EMBL" id="TWU20001.1"/>
    </source>
</evidence>
<proteinExistence type="predicted"/>
<dbReference type="SUPFAM" id="SSF53756">
    <property type="entry name" value="UDP-Glycosyltransferase/glycogen phosphorylase"/>
    <property type="match status" value="1"/>
</dbReference>
<feature type="domain" description="Glycosyl transferase family 1" evidence="2">
    <location>
        <begin position="262"/>
        <end position="428"/>
    </location>
</feature>
<protein>
    <submittedName>
        <fullName evidence="4">Glycosyl transferases group 1</fullName>
    </submittedName>
</protein>
<comment type="caution">
    <text evidence="4">The sequence shown here is derived from an EMBL/GenBank/DDBJ whole genome shotgun (WGS) entry which is preliminary data.</text>
</comment>
<dbReference type="Proteomes" id="UP000319908">
    <property type="component" value="Unassembled WGS sequence"/>
</dbReference>
<dbReference type="GO" id="GO:0016757">
    <property type="term" value="F:glycosyltransferase activity"/>
    <property type="evidence" value="ECO:0007669"/>
    <property type="project" value="InterPro"/>
</dbReference>